<feature type="compositionally biased region" description="Low complexity" evidence="1">
    <location>
        <begin position="798"/>
        <end position="814"/>
    </location>
</feature>
<feature type="compositionally biased region" description="Low complexity" evidence="1">
    <location>
        <begin position="1128"/>
        <end position="1137"/>
    </location>
</feature>
<dbReference type="CDD" id="cd16100">
    <property type="entry name" value="ARID"/>
    <property type="match status" value="1"/>
</dbReference>
<feature type="region of interest" description="Disordered" evidence="1">
    <location>
        <begin position="181"/>
        <end position="289"/>
    </location>
</feature>
<feature type="region of interest" description="Disordered" evidence="1">
    <location>
        <begin position="17"/>
        <end position="38"/>
    </location>
</feature>
<gene>
    <name evidence="3" type="ORF">EIP91_008375</name>
</gene>
<dbReference type="SUPFAM" id="SSF46774">
    <property type="entry name" value="ARID-like"/>
    <property type="match status" value="1"/>
</dbReference>
<feature type="region of interest" description="Disordered" evidence="1">
    <location>
        <begin position="467"/>
        <end position="517"/>
    </location>
</feature>
<feature type="domain" description="ARID" evidence="2">
    <location>
        <begin position="530"/>
        <end position="633"/>
    </location>
</feature>
<feature type="region of interest" description="Disordered" evidence="1">
    <location>
        <begin position="980"/>
        <end position="1220"/>
    </location>
</feature>
<feature type="compositionally biased region" description="Polar residues" evidence="1">
    <location>
        <begin position="467"/>
        <end position="476"/>
    </location>
</feature>
<comment type="caution">
    <text evidence="3">The sequence shown here is derived from an EMBL/GenBank/DDBJ whole genome shotgun (WGS) entry which is preliminary data.</text>
</comment>
<dbReference type="SMART" id="SM00501">
    <property type="entry name" value="BRIGHT"/>
    <property type="match status" value="1"/>
</dbReference>
<dbReference type="PROSITE" id="PS51011">
    <property type="entry name" value="ARID"/>
    <property type="match status" value="1"/>
</dbReference>
<feature type="compositionally biased region" description="Low complexity" evidence="1">
    <location>
        <begin position="986"/>
        <end position="995"/>
    </location>
</feature>
<dbReference type="STRING" id="92696.A0A4R0R2Z7"/>
<evidence type="ECO:0000313" key="3">
    <source>
        <dbReference type="EMBL" id="TCD61492.1"/>
    </source>
</evidence>
<feature type="compositionally biased region" description="Low complexity" evidence="1">
    <location>
        <begin position="828"/>
        <end position="846"/>
    </location>
</feature>
<feature type="compositionally biased region" description="Polar residues" evidence="1">
    <location>
        <begin position="261"/>
        <end position="271"/>
    </location>
</feature>
<name>A0A4R0R2Z7_9APHY</name>
<feature type="compositionally biased region" description="Low complexity" evidence="1">
    <location>
        <begin position="1082"/>
        <end position="1116"/>
    </location>
</feature>
<protein>
    <recommendedName>
        <fullName evidence="2">ARID domain-containing protein</fullName>
    </recommendedName>
</protein>
<feature type="region of interest" description="Disordered" evidence="1">
    <location>
        <begin position="1322"/>
        <end position="1369"/>
    </location>
</feature>
<evidence type="ECO:0000256" key="1">
    <source>
        <dbReference type="SAM" id="MobiDB-lite"/>
    </source>
</evidence>
<feature type="compositionally biased region" description="Polar residues" evidence="1">
    <location>
        <begin position="360"/>
        <end position="371"/>
    </location>
</feature>
<feature type="compositionally biased region" description="Low complexity" evidence="1">
    <location>
        <begin position="384"/>
        <end position="397"/>
    </location>
</feature>
<feature type="compositionally biased region" description="Low complexity" evidence="1">
    <location>
        <begin position="65"/>
        <end position="83"/>
    </location>
</feature>
<dbReference type="Gene3D" id="1.10.150.60">
    <property type="entry name" value="ARID DNA-binding domain"/>
    <property type="match status" value="1"/>
</dbReference>
<feature type="compositionally biased region" description="Low complexity" evidence="1">
    <location>
        <begin position="181"/>
        <end position="216"/>
    </location>
</feature>
<dbReference type="Proteomes" id="UP000292702">
    <property type="component" value="Unassembled WGS sequence"/>
</dbReference>
<evidence type="ECO:0000259" key="2">
    <source>
        <dbReference type="PROSITE" id="PS51011"/>
    </source>
</evidence>
<dbReference type="SMART" id="SM01014">
    <property type="entry name" value="ARID"/>
    <property type="match status" value="1"/>
</dbReference>
<sequence>MLPNQFNPAFVGQQGIQQGMHPQQHPSNQQLQNQQRMAQFRQQMGEQMGGGQMTPQMLEILRNRAMAQSQQQQQHAAAQKQHQGPFGLGAMNPGASSSFHDPSSQPGFPHNANGMQMNGGGNFNMNALQAMAAARGTNLGMLQGMQGGGSGDLTRQINMLGMAHNQRTQDTPAVNPQFAALQRQMQAQQQQHQQQQQQQQQGQHLQSQPPHLPQQQPLGGPMGAGPSQMGQAVPGQLGGQPQGQPQPGFFGAPGMAAAQNGMRSSPPQANMQPAAPGMRPPGAPGARPNIEDLKNRALMVQKAIKDLEARRLTVIASGGSNPQAEYEANTLRLKIGEHSQLLQRIGRMIQMTNAGIGHQNGMQGQDASNGNHMLAPSPIPQPQQVPSSQNAQGQPNWLPQPGPSPPNNFPGIPQPGMPSQSPQAPHMQPVNSGQGTPAMNRAMLGQQVNGLPNRTITTPLQMLNAGAQNAPQTSPHMANMMANPQFAPPGTATAAAAQSQAQNQQAGPSHPQNQDAMNAQRQAMMQPVQPLNKEMFMQAFRAYTQKQGVAKDERILAWEGRQIDLYTMHCEVVKLGGAQRATAQDQWPVIGAKLGFVNFPGTDTEPARSGPGVANHIQHVYKEFLAAFDNMYMTSVVQRRNNLAMKPGQPGMNQPGAGPSNQMAGMQNQMGMQNGQPMPGNVMGNGGFNGIAPGLNENSLAGISQLIGVSDPGQVQQLLKWSELSNEALRQQGVPPQLVDKVELHRAILQRTYQGQLHFREQLQKNQMMANANAQNNPQAAAAAVLNRQRMLQSAHMQVQQQAQQQQQQKQMPGPAGGMHPGMRQDVPQGMPQPGQQQQQQQHAGGPSNGQVPIRRTTRPTTAEVQKAMHFVTAVKQEYAQRTKTLKFINVLEQERLDYNAAFEQLYRHVSDMDNKMHIYASFMKEEGVRKLIAVIATAHHQRNLLSSSTPRYILDLKTVRSMTEQMQFAQGGLQQYVLGLGGPQAPGQQLNQGQPGPPEQTASNAAAITGPSRPPTQPPHPQQQLQPPQLPQPTAQPLPPPQSTPIPAPASVPSTPSHPQPHPQSTPNPAHAALKGKGNQATSTPPASAATPVASAPTPTHIASSPQAAQSSPKPKANKPKPKRKASTAASKAPSSAPAPPPAPSPAPAVSAPTPSSAAAPTPADAPTPSSEGGVKRRREEESPAIPPAGEPSPPKKLKTDWEGPVSSQLVKKEQDLDAIKTDEDASKFFDKMSEMLKTNLDAGENQEPWPSQISDTLDQILKAVGDSSDLGESGFSSLLGDTTTGLGLSASPPPSHVSSGLDGFEFFDFTSYSALEGDSDSKAATPDLVTVSSTNPSPGSGSETDMSHAPSGAADTAKIVDPKVDDMGDGSDFLRLGPWKEIDGGESAYYQNTEWKWDTTMPEQTWAFT</sequence>
<dbReference type="PRINTS" id="PR01217">
    <property type="entry name" value="PRICHEXTENSN"/>
</dbReference>
<reference evidence="3 4" key="1">
    <citation type="submission" date="2018-11" db="EMBL/GenBank/DDBJ databases">
        <title>Genome assembly of Steccherinum ochraceum LE-BIN_3174, the white-rot fungus of the Steccherinaceae family (The Residual Polyporoid clade, Polyporales, Basidiomycota).</title>
        <authorList>
            <person name="Fedorova T.V."/>
            <person name="Glazunova O.A."/>
            <person name="Landesman E.O."/>
            <person name="Moiseenko K.V."/>
            <person name="Psurtseva N.V."/>
            <person name="Savinova O.S."/>
            <person name="Shakhova N.V."/>
            <person name="Tyazhelova T.V."/>
            <person name="Vasina D.V."/>
        </authorList>
    </citation>
    <scope>NUCLEOTIDE SEQUENCE [LARGE SCALE GENOMIC DNA]</scope>
    <source>
        <strain evidence="3 4">LE-BIN_3174</strain>
    </source>
</reference>
<feature type="compositionally biased region" description="Polar residues" evidence="1">
    <location>
        <begin position="417"/>
        <end position="437"/>
    </location>
</feature>
<dbReference type="OrthoDB" id="1938591at2759"/>
<feature type="compositionally biased region" description="Basic residues" evidence="1">
    <location>
        <begin position="1117"/>
        <end position="1127"/>
    </location>
</feature>
<feature type="compositionally biased region" description="Polar residues" evidence="1">
    <location>
        <begin position="94"/>
        <end position="106"/>
    </location>
</feature>
<feature type="compositionally biased region" description="Low complexity" evidence="1">
    <location>
        <begin position="242"/>
        <end position="259"/>
    </location>
</feature>
<dbReference type="InterPro" id="IPR036431">
    <property type="entry name" value="ARID_dom_sf"/>
</dbReference>
<feature type="compositionally biased region" description="Pro residues" evidence="1">
    <location>
        <begin position="398"/>
        <end position="416"/>
    </location>
</feature>
<proteinExistence type="predicted"/>
<dbReference type="EMBL" id="RWJN01000461">
    <property type="protein sequence ID" value="TCD61492.1"/>
    <property type="molecule type" value="Genomic_DNA"/>
</dbReference>
<feature type="region of interest" description="Disordered" evidence="1">
    <location>
        <begin position="357"/>
        <end position="438"/>
    </location>
</feature>
<dbReference type="Pfam" id="PF01388">
    <property type="entry name" value="ARID"/>
    <property type="match status" value="1"/>
</dbReference>
<accession>A0A4R0R2Z7</accession>
<feature type="region of interest" description="Disordered" evidence="1">
    <location>
        <begin position="792"/>
        <end position="864"/>
    </location>
</feature>
<feature type="compositionally biased region" description="Pro residues" evidence="1">
    <location>
        <begin position="1138"/>
        <end position="1148"/>
    </location>
</feature>
<evidence type="ECO:0000313" key="4">
    <source>
        <dbReference type="Proteomes" id="UP000292702"/>
    </source>
</evidence>
<feature type="compositionally biased region" description="Polar residues" evidence="1">
    <location>
        <begin position="1332"/>
        <end position="1346"/>
    </location>
</feature>
<feature type="region of interest" description="Disordered" evidence="1">
    <location>
        <begin position="65"/>
        <end position="114"/>
    </location>
</feature>
<feature type="region of interest" description="Disordered" evidence="1">
    <location>
        <begin position="648"/>
        <end position="669"/>
    </location>
</feature>
<feature type="compositionally biased region" description="Pro residues" evidence="1">
    <location>
        <begin position="1186"/>
        <end position="1196"/>
    </location>
</feature>
<feature type="compositionally biased region" description="Pro residues" evidence="1">
    <location>
        <begin position="1013"/>
        <end position="1022"/>
    </location>
</feature>
<feature type="compositionally biased region" description="Pro residues" evidence="1">
    <location>
        <begin position="1029"/>
        <end position="1067"/>
    </location>
</feature>
<feature type="compositionally biased region" description="Low complexity" evidence="1">
    <location>
        <begin position="484"/>
        <end position="509"/>
    </location>
</feature>
<organism evidence="3 4">
    <name type="scientific">Steccherinum ochraceum</name>
    <dbReference type="NCBI Taxonomy" id="92696"/>
    <lineage>
        <taxon>Eukaryota</taxon>
        <taxon>Fungi</taxon>
        <taxon>Dikarya</taxon>
        <taxon>Basidiomycota</taxon>
        <taxon>Agaricomycotina</taxon>
        <taxon>Agaricomycetes</taxon>
        <taxon>Polyporales</taxon>
        <taxon>Steccherinaceae</taxon>
        <taxon>Steccherinum</taxon>
    </lineage>
</organism>
<feature type="compositionally biased region" description="Low complexity" evidence="1">
    <location>
        <begin position="1149"/>
        <end position="1172"/>
    </location>
</feature>
<dbReference type="InterPro" id="IPR001606">
    <property type="entry name" value="ARID_dom"/>
</dbReference>
<dbReference type="GO" id="GO:0003677">
    <property type="term" value="F:DNA binding"/>
    <property type="evidence" value="ECO:0007669"/>
    <property type="project" value="InterPro"/>
</dbReference>
<keyword evidence="4" id="KW-1185">Reference proteome</keyword>